<protein>
    <recommendedName>
        <fullName evidence="2">RNase H type-1 domain-containing protein</fullName>
    </recommendedName>
</protein>
<sequence length="413" mass="46386">MSLNQRVKISKKRRKNDNGKSDFSFWETKSENIVSGKVSSDELSSGGRATEVRGSSSSEDFIVSDEVSSGGGRATASSSYCSSEDYEHAMSFAGMIRTVVRTIASFPVEKKPDYTCHLCQDGPFDSKKSLKEHYEIVHPGIYNSSKPETICRCGCYFGDEESFDRHVDVCALTNWEPPERGVIKLNTDGGCKRVLGASKGNSGGGGLLRDNNGTARLFFLEPFGVINHTLAEMHSMDRGLSFILRSDFKKAVVETDSKHLVDLLNDMIFGTKNIIPADELSYMFNICTIKKKDLGNEVYHYLLLKIRSALMDPNILFIVRHVYREANGAANALAELAQAENELRIHDTQKYLPDESIDRRRRMILSQSYSSNSSGMPQRNLSRISPFCCFYFKYFVVFVDVPIFMDFEILISN</sequence>
<dbReference type="CDD" id="cd06222">
    <property type="entry name" value="RNase_H_like"/>
    <property type="match status" value="1"/>
</dbReference>
<keyword evidence="4" id="KW-1185">Reference proteome</keyword>
<dbReference type="AlphaFoldDB" id="A0ABD3E0E4"/>
<evidence type="ECO:0000313" key="4">
    <source>
        <dbReference type="Proteomes" id="UP001632038"/>
    </source>
</evidence>
<feature type="domain" description="RNase H type-1" evidence="2">
    <location>
        <begin position="197"/>
        <end position="266"/>
    </location>
</feature>
<dbReference type="Pfam" id="PF13456">
    <property type="entry name" value="RVT_3"/>
    <property type="match status" value="1"/>
</dbReference>
<dbReference type="PANTHER" id="PTHR47723">
    <property type="entry name" value="OS05G0353850 PROTEIN"/>
    <property type="match status" value="1"/>
</dbReference>
<dbReference type="InterPro" id="IPR053151">
    <property type="entry name" value="RNase_H-like"/>
</dbReference>
<gene>
    <name evidence="3" type="ORF">CASFOL_008914</name>
</gene>
<dbReference type="PANTHER" id="PTHR47723:SF19">
    <property type="entry name" value="POLYNUCLEOTIDYL TRANSFERASE, RIBONUCLEASE H-LIKE SUPERFAMILY PROTEIN"/>
    <property type="match status" value="1"/>
</dbReference>
<organism evidence="3 4">
    <name type="scientific">Castilleja foliolosa</name>
    <dbReference type="NCBI Taxonomy" id="1961234"/>
    <lineage>
        <taxon>Eukaryota</taxon>
        <taxon>Viridiplantae</taxon>
        <taxon>Streptophyta</taxon>
        <taxon>Embryophyta</taxon>
        <taxon>Tracheophyta</taxon>
        <taxon>Spermatophyta</taxon>
        <taxon>Magnoliopsida</taxon>
        <taxon>eudicotyledons</taxon>
        <taxon>Gunneridae</taxon>
        <taxon>Pentapetalae</taxon>
        <taxon>asterids</taxon>
        <taxon>lamiids</taxon>
        <taxon>Lamiales</taxon>
        <taxon>Orobanchaceae</taxon>
        <taxon>Pedicularideae</taxon>
        <taxon>Castillejinae</taxon>
        <taxon>Castilleja</taxon>
    </lineage>
</organism>
<proteinExistence type="predicted"/>
<evidence type="ECO:0000259" key="2">
    <source>
        <dbReference type="Pfam" id="PF13456"/>
    </source>
</evidence>
<dbReference type="InterPro" id="IPR036397">
    <property type="entry name" value="RNaseH_sf"/>
</dbReference>
<evidence type="ECO:0000313" key="3">
    <source>
        <dbReference type="EMBL" id="KAL3647946.1"/>
    </source>
</evidence>
<dbReference type="SUPFAM" id="SSF53098">
    <property type="entry name" value="Ribonuclease H-like"/>
    <property type="match status" value="1"/>
</dbReference>
<dbReference type="InterPro" id="IPR002156">
    <property type="entry name" value="RNaseH_domain"/>
</dbReference>
<dbReference type="InterPro" id="IPR044730">
    <property type="entry name" value="RNase_H-like_dom_plant"/>
</dbReference>
<accession>A0ABD3E0E4</accession>
<comment type="caution">
    <text evidence="3">The sequence shown here is derived from an EMBL/GenBank/DDBJ whole genome shotgun (WGS) entry which is preliminary data.</text>
</comment>
<dbReference type="Gene3D" id="3.30.420.10">
    <property type="entry name" value="Ribonuclease H-like superfamily/Ribonuclease H"/>
    <property type="match status" value="1"/>
</dbReference>
<name>A0ABD3E0E4_9LAMI</name>
<dbReference type="Proteomes" id="UP001632038">
    <property type="component" value="Unassembled WGS sequence"/>
</dbReference>
<evidence type="ECO:0000256" key="1">
    <source>
        <dbReference type="SAM" id="MobiDB-lite"/>
    </source>
</evidence>
<dbReference type="EMBL" id="JAVIJP010000009">
    <property type="protein sequence ID" value="KAL3647946.1"/>
    <property type="molecule type" value="Genomic_DNA"/>
</dbReference>
<dbReference type="InterPro" id="IPR012337">
    <property type="entry name" value="RNaseH-like_sf"/>
</dbReference>
<feature type="region of interest" description="Disordered" evidence="1">
    <location>
        <begin position="36"/>
        <end position="74"/>
    </location>
</feature>
<feature type="region of interest" description="Disordered" evidence="1">
    <location>
        <begin position="1"/>
        <end position="23"/>
    </location>
</feature>
<reference evidence="4" key="1">
    <citation type="journal article" date="2024" name="IScience">
        <title>Strigolactones Initiate the Formation of Haustorium-like Structures in Castilleja.</title>
        <authorList>
            <person name="Buerger M."/>
            <person name="Peterson D."/>
            <person name="Chory J."/>
        </authorList>
    </citation>
    <scope>NUCLEOTIDE SEQUENCE [LARGE SCALE GENOMIC DNA]</scope>
</reference>